<organism evidence="1 2">
    <name type="scientific">Paraburkholderia bryophila</name>
    <dbReference type="NCBI Taxonomy" id="420952"/>
    <lineage>
        <taxon>Bacteria</taxon>
        <taxon>Pseudomonadati</taxon>
        <taxon>Pseudomonadota</taxon>
        <taxon>Betaproteobacteria</taxon>
        <taxon>Burkholderiales</taxon>
        <taxon>Burkholderiaceae</taxon>
        <taxon>Paraburkholderia</taxon>
    </lineage>
</organism>
<gene>
    <name evidence="1" type="ORF">GGD40_002340</name>
</gene>
<evidence type="ECO:0008006" key="3">
    <source>
        <dbReference type="Google" id="ProtNLM"/>
    </source>
</evidence>
<dbReference type="InterPro" id="IPR025506">
    <property type="entry name" value="Abi_alpha"/>
</dbReference>
<name>A0A7Y9WMC8_9BURK</name>
<dbReference type="Proteomes" id="UP000540929">
    <property type="component" value="Unassembled WGS sequence"/>
</dbReference>
<dbReference type="RefSeq" id="WP_179743783.1">
    <property type="nucleotide sequence ID" value="NZ_JACCAS010000001.1"/>
</dbReference>
<evidence type="ECO:0000313" key="2">
    <source>
        <dbReference type="Proteomes" id="UP000540929"/>
    </source>
</evidence>
<evidence type="ECO:0000313" key="1">
    <source>
        <dbReference type="EMBL" id="NYH22861.1"/>
    </source>
</evidence>
<reference evidence="1 2" key="1">
    <citation type="submission" date="2020-07" db="EMBL/GenBank/DDBJ databases">
        <title>Exploring microbial biodiversity for novel pathways involved in the catabolism of aromatic compounds derived from lignin.</title>
        <authorList>
            <person name="Elkins J."/>
        </authorList>
    </citation>
    <scope>NUCLEOTIDE SEQUENCE [LARGE SCALE GENOMIC DNA]</scope>
    <source>
        <strain evidence="1 2">H2C3C</strain>
    </source>
</reference>
<keyword evidence="2" id="KW-1185">Reference proteome</keyword>
<comment type="caution">
    <text evidence="1">The sequence shown here is derived from an EMBL/GenBank/DDBJ whole genome shotgun (WGS) entry which is preliminary data.</text>
</comment>
<protein>
    <recommendedName>
        <fullName evidence="3">DUF4393 domain-containing protein</fullName>
    </recommendedName>
</protein>
<dbReference type="AlphaFoldDB" id="A0A7Y9WMC8"/>
<dbReference type="Pfam" id="PF14337">
    <property type="entry name" value="Abi_alpha"/>
    <property type="match status" value="1"/>
</dbReference>
<sequence>MGPVEVTTETAKAVQEVAKTAGKGIDAATAMGGFIANYVRGPVEQGLGIFEDKLRYARWERQQRLMQRAEAFLAERGLKEPPNGLPLKFAVPLLQAASLEDDDNLQDLWAHLLVNASVEPEIASHRMFVNMLENMSSLDARVLLVLKQSSTAPHDAIITGNLPASAPVWRPEMPQSDAQPSEEVLLSLANLDRLGAITGLGTAGGGTSWVAVHVTILGRKLIDACSAAA</sequence>
<dbReference type="EMBL" id="JACCAS010000001">
    <property type="protein sequence ID" value="NYH22861.1"/>
    <property type="molecule type" value="Genomic_DNA"/>
</dbReference>
<accession>A0A7Y9WMC8</accession>
<proteinExistence type="predicted"/>